<dbReference type="Proteomes" id="UP000032180">
    <property type="component" value="Chromosome 11"/>
</dbReference>
<dbReference type="EnsemblPlants" id="LPERR11G09150.1">
    <property type="protein sequence ID" value="LPERR11G09150.1"/>
    <property type="gene ID" value="LPERR11G09150"/>
</dbReference>
<proteinExistence type="predicted"/>
<dbReference type="HOGENOM" id="CLU_2797590_0_0_1"/>
<dbReference type="Gramene" id="LPERR11G09150.1">
    <property type="protein sequence ID" value="LPERR11G09150.1"/>
    <property type="gene ID" value="LPERR11G09150"/>
</dbReference>
<accession>A0A0D9XRH2</accession>
<keyword evidence="2" id="KW-1185">Reference proteome</keyword>
<reference evidence="1" key="3">
    <citation type="submission" date="2015-04" db="UniProtKB">
        <authorList>
            <consortium name="EnsemblPlants"/>
        </authorList>
    </citation>
    <scope>IDENTIFICATION</scope>
</reference>
<evidence type="ECO:0000313" key="1">
    <source>
        <dbReference type="EnsemblPlants" id="LPERR11G09150.1"/>
    </source>
</evidence>
<reference evidence="1 2" key="1">
    <citation type="submission" date="2012-08" db="EMBL/GenBank/DDBJ databases">
        <title>Oryza genome evolution.</title>
        <authorList>
            <person name="Wing R.A."/>
        </authorList>
    </citation>
    <scope>NUCLEOTIDE SEQUENCE</scope>
</reference>
<protein>
    <submittedName>
        <fullName evidence="1">Uncharacterized protein</fullName>
    </submittedName>
</protein>
<evidence type="ECO:0000313" key="2">
    <source>
        <dbReference type="Proteomes" id="UP000032180"/>
    </source>
</evidence>
<reference evidence="2" key="2">
    <citation type="submission" date="2013-12" db="EMBL/GenBank/DDBJ databases">
        <authorList>
            <person name="Yu Y."/>
            <person name="Lee S."/>
            <person name="de Baynast K."/>
            <person name="Wissotski M."/>
            <person name="Liu L."/>
            <person name="Talag J."/>
            <person name="Goicoechea J."/>
            <person name="Angelova A."/>
            <person name="Jetty R."/>
            <person name="Kudrna D."/>
            <person name="Golser W."/>
            <person name="Rivera L."/>
            <person name="Zhang J."/>
            <person name="Wing R."/>
        </authorList>
    </citation>
    <scope>NUCLEOTIDE SEQUENCE</scope>
</reference>
<dbReference type="AlphaFoldDB" id="A0A0D9XRH2"/>
<name>A0A0D9XRH2_9ORYZ</name>
<sequence>MIAMVVAPSLPRHYPALASFSRRCSGVGPLTCPFTIGFRACPAPFGCRVHHPQVKDNSNTHLDPRNAR</sequence>
<organism evidence="1 2">
    <name type="scientific">Leersia perrieri</name>
    <dbReference type="NCBI Taxonomy" id="77586"/>
    <lineage>
        <taxon>Eukaryota</taxon>
        <taxon>Viridiplantae</taxon>
        <taxon>Streptophyta</taxon>
        <taxon>Embryophyta</taxon>
        <taxon>Tracheophyta</taxon>
        <taxon>Spermatophyta</taxon>
        <taxon>Magnoliopsida</taxon>
        <taxon>Liliopsida</taxon>
        <taxon>Poales</taxon>
        <taxon>Poaceae</taxon>
        <taxon>BOP clade</taxon>
        <taxon>Oryzoideae</taxon>
        <taxon>Oryzeae</taxon>
        <taxon>Oryzinae</taxon>
        <taxon>Leersia</taxon>
    </lineage>
</organism>